<reference evidence="1 2" key="1">
    <citation type="submission" date="2016-10" db="EMBL/GenBank/DDBJ databases">
        <authorList>
            <person name="de Groot N.N."/>
        </authorList>
    </citation>
    <scope>NUCLEOTIDE SEQUENCE [LARGE SCALE GENOMIC DNA]</scope>
    <source>
        <strain evidence="1 2">DSM 8423</strain>
    </source>
</reference>
<dbReference type="AlphaFoldDB" id="A0A1H7ZL51"/>
<protein>
    <submittedName>
        <fullName evidence="1">Uncharacterized protein</fullName>
    </submittedName>
</protein>
<dbReference type="EMBL" id="FOBS01000025">
    <property type="protein sequence ID" value="SEM59312.1"/>
    <property type="molecule type" value="Genomic_DNA"/>
</dbReference>
<dbReference type="STRING" id="43775.SAMN04489760_1255"/>
<evidence type="ECO:0000313" key="1">
    <source>
        <dbReference type="EMBL" id="SEM59312.1"/>
    </source>
</evidence>
<organism evidence="1 2">
    <name type="scientific">Syntrophus gentianae</name>
    <dbReference type="NCBI Taxonomy" id="43775"/>
    <lineage>
        <taxon>Bacteria</taxon>
        <taxon>Pseudomonadati</taxon>
        <taxon>Thermodesulfobacteriota</taxon>
        <taxon>Syntrophia</taxon>
        <taxon>Syntrophales</taxon>
        <taxon>Syntrophaceae</taxon>
        <taxon>Syntrophus</taxon>
    </lineage>
</organism>
<evidence type="ECO:0000313" key="2">
    <source>
        <dbReference type="Proteomes" id="UP000198744"/>
    </source>
</evidence>
<sequence length="79" mass="9719">MEYERIQVKCRSGYKVNEYPLSFAFQGNQWEVAEILDRWYEGGREPERPVMDYYKVKTRQGRVFILIYAGHLDEWFIRY</sequence>
<dbReference type="RefSeq" id="WP_093884272.1">
    <property type="nucleotide sequence ID" value="NZ_FOBS01000025.1"/>
</dbReference>
<proteinExistence type="predicted"/>
<dbReference type="Proteomes" id="UP000198744">
    <property type="component" value="Unassembled WGS sequence"/>
</dbReference>
<name>A0A1H7ZL51_9BACT</name>
<accession>A0A1H7ZL51</accession>
<keyword evidence="2" id="KW-1185">Reference proteome</keyword>
<gene>
    <name evidence="1" type="ORF">SAMN04489760_1255</name>
</gene>
<dbReference type="OrthoDB" id="1121317at2"/>